<dbReference type="Gene3D" id="3.40.50.1110">
    <property type="entry name" value="SGNH hydrolase"/>
    <property type="match status" value="1"/>
</dbReference>
<keyword evidence="2" id="KW-0732">Signal</keyword>
<dbReference type="KEGG" id="maw:19248988"/>
<dbReference type="GO" id="GO:0016788">
    <property type="term" value="F:hydrolase activity, acting on ester bonds"/>
    <property type="evidence" value="ECO:0007669"/>
    <property type="project" value="InterPro"/>
</dbReference>
<reference evidence="3 4" key="1">
    <citation type="journal article" date="2011" name="PLoS Genet.">
        <title>Genome sequencing and comparative transcriptomics of the model entomopathogenic fungi Metarhizium anisopliae and M. acridum.</title>
        <authorList>
            <person name="Gao Q."/>
            <person name="Jin K."/>
            <person name="Ying S.H."/>
            <person name="Zhang Y."/>
            <person name="Xiao G."/>
            <person name="Shang Y."/>
            <person name="Duan Z."/>
            <person name="Hu X."/>
            <person name="Xie X.Q."/>
            <person name="Zhou G."/>
            <person name="Peng G."/>
            <person name="Luo Z."/>
            <person name="Huang W."/>
            <person name="Wang B."/>
            <person name="Fang W."/>
            <person name="Wang S."/>
            <person name="Zhong Y."/>
            <person name="Ma L.J."/>
            <person name="St Leger R.J."/>
            <person name="Zhao G.P."/>
            <person name="Pei Y."/>
            <person name="Feng M.G."/>
            <person name="Xia Y."/>
            <person name="Wang C."/>
        </authorList>
    </citation>
    <scope>NUCLEOTIDE SEQUENCE [LARGE SCALE GENOMIC DNA]</scope>
    <source>
        <strain evidence="3 4">CQMa 102</strain>
    </source>
</reference>
<keyword evidence="1" id="KW-0378">Hydrolase</keyword>
<protein>
    <submittedName>
        <fullName evidence="3">Acetyl esterase</fullName>
    </submittedName>
</protein>
<evidence type="ECO:0000256" key="2">
    <source>
        <dbReference type="SAM" id="SignalP"/>
    </source>
</evidence>
<name>E9E479_METAQ</name>
<dbReference type="PANTHER" id="PTHR45648:SF22">
    <property type="entry name" value="GDSL LIPASE_ACYLHYDROLASE FAMILY PROTEIN (AFU_ORTHOLOGUE AFUA_4G14700)"/>
    <property type="match status" value="1"/>
</dbReference>
<feature type="signal peptide" evidence="2">
    <location>
        <begin position="1"/>
        <end position="17"/>
    </location>
</feature>
<dbReference type="InterPro" id="IPR051058">
    <property type="entry name" value="GDSL_Est/Lipase"/>
</dbReference>
<evidence type="ECO:0000313" key="4">
    <source>
        <dbReference type="Proteomes" id="UP000002499"/>
    </source>
</evidence>
<dbReference type="SUPFAM" id="SSF52266">
    <property type="entry name" value="SGNH hydrolase"/>
    <property type="match status" value="1"/>
</dbReference>
<dbReference type="InterPro" id="IPR001087">
    <property type="entry name" value="GDSL"/>
</dbReference>
<dbReference type="Proteomes" id="UP000002499">
    <property type="component" value="Unassembled WGS sequence"/>
</dbReference>
<dbReference type="OMA" id="PVWPTKS"/>
<organism evidence="4">
    <name type="scientific">Metarhizium acridum (strain CQMa 102)</name>
    <dbReference type="NCBI Taxonomy" id="655827"/>
    <lineage>
        <taxon>Eukaryota</taxon>
        <taxon>Fungi</taxon>
        <taxon>Dikarya</taxon>
        <taxon>Ascomycota</taxon>
        <taxon>Pezizomycotina</taxon>
        <taxon>Sordariomycetes</taxon>
        <taxon>Hypocreomycetidae</taxon>
        <taxon>Hypocreales</taxon>
        <taxon>Clavicipitaceae</taxon>
        <taxon>Metarhizium</taxon>
    </lineage>
</organism>
<dbReference type="InterPro" id="IPR036514">
    <property type="entry name" value="SGNH_hydro_sf"/>
</dbReference>
<sequence length="348" mass="38499">MVTMLLSLLAMALRAISSPTSLHVGTGGTNKMENLVSFGDSYTDESRFHYFVQHHEAPPAGQVLPPSNDTWSGGYAWGRLVANATGANYYNYAVAGAMCTNNVDSRDLDAINGPFPSVLEYEIPAFEHDIGYPGLYPSRRPDNTVYALWVGTNDLGVDGILADKQKAGTTVSTYADCVWSVLDRIHRAGGRQLVLLNQAPLERAPMYATPGSGGLGNHQFWANKTAYNATEYASKMREYTTSVNTMYDYGGPFHLLVRRRWPGASLSVLDMHSLIMDVVDSPGEYLDAPADVVAPFRTCLDGCVDSKYPRSSFMWFDELHPSERMQQIFSTTFIDVVQGKSKYATYYR</sequence>
<dbReference type="AlphaFoldDB" id="E9E479"/>
<keyword evidence="4" id="KW-1185">Reference proteome</keyword>
<dbReference type="OrthoDB" id="1600564at2759"/>
<evidence type="ECO:0000313" key="3">
    <source>
        <dbReference type="EMBL" id="EFY89296.1"/>
    </source>
</evidence>
<dbReference type="STRING" id="655827.E9E479"/>
<dbReference type="eggNOG" id="ENOG502RY46">
    <property type="taxonomic scope" value="Eukaryota"/>
</dbReference>
<dbReference type="PANTHER" id="PTHR45648">
    <property type="entry name" value="GDSL LIPASE/ACYLHYDROLASE FAMILY PROTEIN (AFU_ORTHOLOGUE AFUA_4G14700)"/>
    <property type="match status" value="1"/>
</dbReference>
<gene>
    <name evidence="3" type="ORF">MAC_04677</name>
</gene>
<feature type="chain" id="PRO_5003235447" evidence="2">
    <location>
        <begin position="18"/>
        <end position="348"/>
    </location>
</feature>
<dbReference type="HOGENOM" id="CLU_015101_1_0_1"/>
<proteinExistence type="predicted"/>
<dbReference type="Pfam" id="PF00657">
    <property type="entry name" value="Lipase_GDSL"/>
    <property type="match status" value="1"/>
</dbReference>
<dbReference type="InParanoid" id="E9E479"/>
<accession>E9E479</accession>
<evidence type="ECO:0000256" key="1">
    <source>
        <dbReference type="ARBA" id="ARBA00022801"/>
    </source>
</evidence>
<dbReference type="GeneID" id="19248988"/>
<dbReference type="EMBL" id="GL698501">
    <property type="protein sequence ID" value="EFY89296.1"/>
    <property type="molecule type" value="Genomic_DNA"/>
</dbReference>